<dbReference type="GO" id="GO:0016747">
    <property type="term" value="F:acyltransferase activity, transferring groups other than amino-acyl groups"/>
    <property type="evidence" value="ECO:0007669"/>
    <property type="project" value="InterPro"/>
</dbReference>
<keyword evidence="4" id="KW-1185">Reference proteome</keyword>
<dbReference type="EMBL" id="CAMXCT020001558">
    <property type="protein sequence ID" value="CAL1144582.1"/>
    <property type="molecule type" value="Genomic_DNA"/>
</dbReference>
<sequence>MFPLVKSPYLHPFPSWTLRKQLFHYESSKGHLSALDGLRALALLWVFSLHSLLVETWDVETQKRREIPVFEDLKLQWWAQLPLHGNTGMDAFFVLSGLLMSRAYQKIQSSSIKERYGVFLLRRLCRIWPMVCAAVLASMVISCIHPARTLPSQWVWTHLLLLQNLFVDSLKNPDLPFVERCC</sequence>
<dbReference type="PANTHER" id="PTHR11161:SF0">
    <property type="entry name" value="O-ACYLTRANSFERASE LIKE PROTEIN"/>
    <property type="match status" value="1"/>
</dbReference>
<dbReference type="EMBL" id="CAMXCT010001558">
    <property type="protein sequence ID" value="CAI3991207.1"/>
    <property type="molecule type" value="Genomic_DNA"/>
</dbReference>
<comment type="caution">
    <text evidence="2">The sequence shown here is derived from an EMBL/GenBank/DDBJ whole genome shotgun (WGS) entry which is preliminary data.</text>
</comment>
<reference evidence="2" key="1">
    <citation type="submission" date="2022-10" db="EMBL/GenBank/DDBJ databases">
        <authorList>
            <person name="Chen Y."/>
            <person name="Dougan E. K."/>
            <person name="Chan C."/>
            <person name="Rhodes N."/>
            <person name="Thang M."/>
        </authorList>
    </citation>
    <scope>NUCLEOTIDE SEQUENCE</scope>
</reference>
<dbReference type="InterPro" id="IPR052728">
    <property type="entry name" value="O2_lipid_transport_reg"/>
</dbReference>
<name>A0A9P1FYT4_9DINO</name>
<dbReference type="PANTHER" id="PTHR11161">
    <property type="entry name" value="O-ACYLTRANSFERASE"/>
    <property type="match status" value="1"/>
</dbReference>
<evidence type="ECO:0000313" key="3">
    <source>
        <dbReference type="EMBL" id="CAL1144582.1"/>
    </source>
</evidence>
<dbReference type="AlphaFoldDB" id="A0A9P1FYT4"/>
<dbReference type="OrthoDB" id="443017at2759"/>
<evidence type="ECO:0000313" key="4">
    <source>
        <dbReference type="Proteomes" id="UP001152797"/>
    </source>
</evidence>
<proteinExistence type="predicted"/>
<feature type="domain" description="Acyltransferase 3" evidence="1">
    <location>
        <begin position="34"/>
        <end position="160"/>
    </location>
</feature>
<dbReference type="Proteomes" id="UP001152797">
    <property type="component" value="Unassembled WGS sequence"/>
</dbReference>
<accession>A0A9P1FYT4</accession>
<protein>
    <recommendedName>
        <fullName evidence="1">Acyltransferase 3 domain-containing protein</fullName>
    </recommendedName>
</protein>
<organism evidence="2">
    <name type="scientific">Cladocopium goreaui</name>
    <dbReference type="NCBI Taxonomy" id="2562237"/>
    <lineage>
        <taxon>Eukaryota</taxon>
        <taxon>Sar</taxon>
        <taxon>Alveolata</taxon>
        <taxon>Dinophyceae</taxon>
        <taxon>Suessiales</taxon>
        <taxon>Symbiodiniaceae</taxon>
        <taxon>Cladocopium</taxon>
    </lineage>
</organism>
<evidence type="ECO:0000313" key="2">
    <source>
        <dbReference type="EMBL" id="CAI3991207.1"/>
    </source>
</evidence>
<gene>
    <name evidence="2" type="ORF">C1SCF055_LOCUS18134</name>
</gene>
<evidence type="ECO:0000259" key="1">
    <source>
        <dbReference type="Pfam" id="PF01757"/>
    </source>
</evidence>
<dbReference type="EMBL" id="CAMXCT030001558">
    <property type="protein sequence ID" value="CAL4778519.1"/>
    <property type="molecule type" value="Genomic_DNA"/>
</dbReference>
<reference evidence="3" key="2">
    <citation type="submission" date="2024-04" db="EMBL/GenBank/DDBJ databases">
        <authorList>
            <person name="Chen Y."/>
            <person name="Shah S."/>
            <person name="Dougan E. K."/>
            <person name="Thang M."/>
            <person name="Chan C."/>
        </authorList>
    </citation>
    <scope>NUCLEOTIDE SEQUENCE [LARGE SCALE GENOMIC DNA]</scope>
</reference>
<dbReference type="InterPro" id="IPR002656">
    <property type="entry name" value="Acyl_transf_3_dom"/>
</dbReference>
<dbReference type="Pfam" id="PF01757">
    <property type="entry name" value="Acyl_transf_3"/>
    <property type="match status" value="1"/>
</dbReference>